<protein>
    <submittedName>
        <fullName evidence="1">Uncharacterized protein</fullName>
    </submittedName>
</protein>
<keyword evidence="2" id="KW-1185">Reference proteome</keyword>
<gene>
    <name evidence="1" type="ORF">AALO_G00302310</name>
</gene>
<evidence type="ECO:0000313" key="2">
    <source>
        <dbReference type="Proteomes" id="UP000823561"/>
    </source>
</evidence>
<dbReference type="AlphaFoldDB" id="A0AAV6FFR8"/>
<proteinExistence type="predicted"/>
<name>A0AAV6FFR8_9TELE</name>
<comment type="caution">
    <text evidence="1">The sequence shown here is derived from an EMBL/GenBank/DDBJ whole genome shotgun (WGS) entry which is preliminary data.</text>
</comment>
<organism evidence="1 2">
    <name type="scientific">Alosa alosa</name>
    <name type="common">allis shad</name>
    <dbReference type="NCBI Taxonomy" id="278164"/>
    <lineage>
        <taxon>Eukaryota</taxon>
        <taxon>Metazoa</taxon>
        <taxon>Chordata</taxon>
        <taxon>Craniata</taxon>
        <taxon>Vertebrata</taxon>
        <taxon>Euteleostomi</taxon>
        <taxon>Actinopterygii</taxon>
        <taxon>Neopterygii</taxon>
        <taxon>Teleostei</taxon>
        <taxon>Clupei</taxon>
        <taxon>Clupeiformes</taxon>
        <taxon>Clupeoidei</taxon>
        <taxon>Clupeidae</taxon>
        <taxon>Alosa</taxon>
    </lineage>
</organism>
<sequence length="82" mass="9523">MNDVYECVCESPVFKESVCVCVFARVCVYLRVCVCLCVCGHYMHLLCARGSYIHRFRRWNDGCVCVCVCTLKTENVEFLEYC</sequence>
<dbReference type="Proteomes" id="UP000823561">
    <property type="component" value="Chromosome 24"/>
</dbReference>
<reference evidence="1" key="1">
    <citation type="submission" date="2020-10" db="EMBL/GenBank/DDBJ databases">
        <title>Chromosome-scale genome assembly of the Allis shad, Alosa alosa.</title>
        <authorList>
            <person name="Margot Z."/>
            <person name="Christophe K."/>
            <person name="Cabau C."/>
            <person name="Louis A."/>
            <person name="Berthelot C."/>
            <person name="Parey E."/>
            <person name="Roest Crollius H."/>
            <person name="Montfort J."/>
            <person name="Robinson-Rechavi M."/>
            <person name="Bucao C."/>
            <person name="Bouchez O."/>
            <person name="Gislard M."/>
            <person name="Lluch J."/>
            <person name="Milhes M."/>
            <person name="Lampietro C."/>
            <person name="Lopez Roques C."/>
            <person name="Donnadieu C."/>
            <person name="Braasch I."/>
            <person name="Desvignes T."/>
            <person name="Postlethwait J."/>
            <person name="Bobe J."/>
            <person name="Guiguen Y."/>
        </authorList>
    </citation>
    <scope>NUCLEOTIDE SEQUENCE</scope>
    <source>
        <strain evidence="1">M-15738</strain>
        <tissue evidence="1">Blood</tissue>
    </source>
</reference>
<accession>A0AAV6FFR8</accession>
<evidence type="ECO:0000313" key="1">
    <source>
        <dbReference type="EMBL" id="KAG5261295.1"/>
    </source>
</evidence>
<dbReference type="EMBL" id="JADWDJ010000024">
    <property type="protein sequence ID" value="KAG5261295.1"/>
    <property type="molecule type" value="Genomic_DNA"/>
</dbReference>